<dbReference type="AlphaFoldDB" id="A0A7G9Z344"/>
<dbReference type="EMBL" id="MT631589">
    <property type="protein sequence ID" value="QNO54678.1"/>
    <property type="molecule type" value="Genomic_DNA"/>
</dbReference>
<sequence>MGIKSSAEITQILKEKWDKSKNREDWRVLSGRNPKGRYDMFISSSERMWQIKIEHTGRNEAMGFGCEVGKTDDEIGKLMVAGAPVPFGLISPQKADPAIIMAGMQQYSSDSANALSTDYISEKQAKLDEKLDLEIERMNSDPMLRRRYREQKERERTPYL</sequence>
<name>A0A7G9Z344_9EURY</name>
<evidence type="ECO:0000313" key="1">
    <source>
        <dbReference type="EMBL" id="QNO54678.1"/>
    </source>
</evidence>
<reference evidence="1" key="1">
    <citation type="submission" date="2020-06" db="EMBL/GenBank/DDBJ databases">
        <title>Unique genomic features of the anaerobic methanotrophic archaea.</title>
        <authorList>
            <person name="Chadwick G.L."/>
            <person name="Skennerton C.T."/>
            <person name="Laso-Perez R."/>
            <person name="Leu A.O."/>
            <person name="Speth D.R."/>
            <person name="Yu H."/>
            <person name="Morgan-Lang C."/>
            <person name="Hatzenpichler R."/>
            <person name="Goudeau D."/>
            <person name="Malmstrom R."/>
            <person name="Brazelton W.J."/>
            <person name="Woyke T."/>
            <person name="Hallam S.J."/>
            <person name="Tyson G.W."/>
            <person name="Wegener G."/>
            <person name="Boetius A."/>
            <person name="Orphan V."/>
        </authorList>
    </citation>
    <scope>NUCLEOTIDE SEQUENCE</scope>
</reference>
<protein>
    <submittedName>
        <fullName evidence="1">Uncharacterized protein</fullName>
    </submittedName>
</protein>
<accession>A0A7G9Z344</accession>
<gene>
    <name evidence="1" type="ORF">MMBIEIEP_00026</name>
</gene>
<proteinExistence type="predicted"/>
<organism evidence="1">
    <name type="scientific">Candidatus Methanophaga sp. ANME-1 ERB7</name>
    <dbReference type="NCBI Taxonomy" id="2759913"/>
    <lineage>
        <taxon>Archaea</taxon>
        <taxon>Methanobacteriati</taxon>
        <taxon>Methanobacteriota</taxon>
        <taxon>Stenosarchaea group</taxon>
        <taxon>Methanomicrobia</taxon>
        <taxon>Candidatus Methanophagales</taxon>
        <taxon>Candidatus Methanophagaceae</taxon>
        <taxon>Candidatus Methanophaga</taxon>
    </lineage>
</organism>